<dbReference type="Proteomes" id="UP001181622">
    <property type="component" value="Unassembled WGS sequence"/>
</dbReference>
<comment type="subunit">
    <text evidence="7">Forms oligomers.</text>
</comment>
<dbReference type="InterPro" id="IPR020603">
    <property type="entry name" value="MraZ_dom"/>
</dbReference>
<dbReference type="PROSITE" id="PS51740">
    <property type="entry name" value="SPOVT_ABRB"/>
    <property type="match status" value="2"/>
</dbReference>
<dbReference type="Pfam" id="PF02381">
    <property type="entry name" value="MraZ"/>
    <property type="match status" value="1"/>
</dbReference>
<dbReference type="SUPFAM" id="SSF89447">
    <property type="entry name" value="AbrB/MazE/MraZ-like"/>
    <property type="match status" value="1"/>
</dbReference>
<dbReference type="RefSeq" id="WP_309392720.1">
    <property type="nucleotide sequence ID" value="NZ_JADBEO010000029.1"/>
</dbReference>
<evidence type="ECO:0000259" key="8">
    <source>
        <dbReference type="PROSITE" id="PS51740"/>
    </source>
</evidence>
<comment type="similarity">
    <text evidence="7">Belongs to the MraZ family.</text>
</comment>
<comment type="subcellular location">
    <subcellularLocation>
        <location evidence="7">Cytoplasm</location>
        <location evidence="7">Nucleoid</location>
    </subcellularLocation>
</comment>
<protein>
    <recommendedName>
        <fullName evidence="1 7">Transcriptional regulator MraZ</fullName>
    </recommendedName>
</protein>
<sequence length="155" mass="16675">MDRFVSNFSNRLDAKGRVSIPASFRAILTRDGFPGLYIHPSLDQPALDAGGNALLSEIDSLLATLSPYSEERDSLSTALLGVSEILKIDGEGRVVLTESLKAYAGIADQVTFVGQGAKFQLWESGRFQEHLAAARAGARELKRRLSGLRAPDAAT</sequence>
<keyword evidence="3" id="KW-0677">Repeat</keyword>
<dbReference type="InterPro" id="IPR038619">
    <property type="entry name" value="MraZ_sf"/>
</dbReference>
<evidence type="ECO:0000256" key="6">
    <source>
        <dbReference type="ARBA" id="ARBA00023163"/>
    </source>
</evidence>
<evidence type="ECO:0000256" key="5">
    <source>
        <dbReference type="ARBA" id="ARBA00023125"/>
    </source>
</evidence>
<reference evidence="9" key="1">
    <citation type="submission" date="2020-10" db="EMBL/GenBank/DDBJ databases">
        <authorList>
            <person name="Abbas A."/>
            <person name="Razzaq R."/>
            <person name="Waqas M."/>
            <person name="Abbas N."/>
            <person name="Nielsen T.K."/>
            <person name="Hansen L.H."/>
            <person name="Hussain S."/>
            <person name="Shahid M."/>
        </authorList>
    </citation>
    <scope>NUCLEOTIDE SEQUENCE</scope>
    <source>
        <strain evidence="9">S14</strain>
    </source>
</reference>
<evidence type="ECO:0000256" key="4">
    <source>
        <dbReference type="ARBA" id="ARBA00023015"/>
    </source>
</evidence>
<keyword evidence="5 7" id="KW-0238">DNA-binding</keyword>
<dbReference type="Gene3D" id="3.40.1550.20">
    <property type="entry name" value="Transcriptional regulator MraZ domain"/>
    <property type="match status" value="1"/>
</dbReference>
<evidence type="ECO:0000313" key="10">
    <source>
        <dbReference type="Proteomes" id="UP001181622"/>
    </source>
</evidence>
<keyword evidence="6 7" id="KW-0804">Transcription</keyword>
<dbReference type="InterPro" id="IPR037914">
    <property type="entry name" value="SpoVT-AbrB_sf"/>
</dbReference>
<keyword evidence="4 7" id="KW-0805">Transcription regulation</keyword>
<evidence type="ECO:0000256" key="7">
    <source>
        <dbReference type="HAMAP-Rule" id="MF_01008"/>
    </source>
</evidence>
<dbReference type="InterPro" id="IPR035644">
    <property type="entry name" value="MraZ_C"/>
</dbReference>
<name>A0ABU1DHR1_9HYPH</name>
<dbReference type="EMBL" id="JADBEO010000029">
    <property type="protein sequence ID" value="MDR4307664.1"/>
    <property type="molecule type" value="Genomic_DNA"/>
</dbReference>
<dbReference type="HAMAP" id="MF_01008">
    <property type="entry name" value="MraZ"/>
    <property type="match status" value="1"/>
</dbReference>
<keyword evidence="2 7" id="KW-0963">Cytoplasm</keyword>
<dbReference type="InterPro" id="IPR003444">
    <property type="entry name" value="MraZ"/>
</dbReference>
<evidence type="ECO:0000256" key="1">
    <source>
        <dbReference type="ARBA" id="ARBA00013860"/>
    </source>
</evidence>
<dbReference type="CDD" id="cd16321">
    <property type="entry name" value="MraZ_C"/>
    <property type="match status" value="1"/>
</dbReference>
<dbReference type="PANTHER" id="PTHR34701">
    <property type="entry name" value="TRANSCRIPTIONAL REGULATOR MRAZ"/>
    <property type="match status" value="1"/>
</dbReference>
<dbReference type="InterPro" id="IPR035642">
    <property type="entry name" value="MraZ_N"/>
</dbReference>
<feature type="domain" description="SpoVT-AbrB" evidence="8">
    <location>
        <begin position="83"/>
        <end position="126"/>
    </location>
</feature>
<evidence type="ECO:0000313" key="9">
    <source>
        <dbReference type="EMBL" id="MDR4307664.1"/>
    </source>
</evidence>
<dbReference type="InterPro" id="IPR007159">
    <property type="entry name" value="SpoVT-AbrB_dom"/>
</dbReference>
<gene>
    <name evidence="7" type="primary">mraZ</name>
    <name evidence="9" type="ORF">IHQ68_13650</name>
</gene>
<evidence type="ECO:0000256" key="2">
    <source>
        <dbReference type="ARBA" id="ARBA00022490"/>
    </source>
</evidence>
<dbReference type="PANTHER" id="PTHR34701:SF1">
    <property type="entry name" value="TRANSCRIPTIONAL REGULATOR MRAZ"/>
    <property type="match status" value="1"/>
</dbReference>
<dbReference type="CDD" id="cd16320">
    <property type="entry name" value="MraZ_N"/>
    <property type="match status" value="1"/>
</dbReference>
<comment type="caution">
    <text evidence="9">The sequence shown here is derived from an EMBL/GenBank/DDBJ whole genome shotgun (WGS) entry which is preliminary data.</text>
</comment>
<organism evidence="9 10">
    <name type="scientific">Chelatococcus sambhunathii</name>
    <dbReference type="NCBI Taxonomy" id="363953"/>
    <lineage>
        <taxon>Bacteria</taxon>
        <taxon>Pseudomonadati</taxon>
        <taxon>Pseudomonadota</taxon>
        <taxon>Alphaproteobacteria</taxon>
        <taxon>Hyphomicrobiales</taxon>
        <taxon>Chelatococcaceae</taxon>
        <taxon>Chelatococcus</taxon>
    </lineage>
</organism>
<evidence type="ECO:0000256" key="3">
    <source>
        <dbReference type="ARBA" id="ARBA00022737"/>
    </source>
</evidence>
<proteinExistence type="inferred from homology"/>
<accession>A0ABU1DHR1</accession>
<feature type="domain" description="SpoVT-AbrB" evidence="8">
    <location>
        <begin position="7"/>
        <end position="52"/>
    </location>
</feature>
<keyword evidence="10" id="KW-1185">Reference proteome</keyword>